<evidence type="ECO:0000256" key="1">
    <source>
        <dbReference type="SAM" id="Phobius"/>
    </source>
</evidence>
<dbReference type="GO" id="GO:0005886">
    <property type="term" value="C:plasma membrane"/>
    <property type="evidence" value="ECO:0007669"/>
    <property type="project" value="TreeGrafter"/>
</dbReference>
<dbReference type="RefSeq" id="WP_092266583.1">
    <property type="nucleotide sequence ID" value="NZ_BJOE01000001.1"/>
</dbReference>
<feature type="transmembrane region" description="Helical" evidence="1">
    <location>
        <begin position="5"/>
        <end position="24"/>
    </location>
</feature>
<proteinExistence type="predicted"/>
<protein>
    <submittedName>
        <fullName evidence="3">Diguanylate cyclase (GGDEF) domain-containing protein</fullName>
    </submittedName>
</protein>
<dbReference type="STRING" id="1884381.SAMN05518846_10245"/>
<dbReference type="GO" id="GO:0043709">
    <property type="term" value="P:cell adhesion involved in single-species biofilm formation"/>
    <property type="evidence" value="ECO:0007669"/>
    <property type="project" value="TreeGrafter"/>
</dbReference>
<dbReference type="Proteomes" id="UP000198915">
    <property type="component" value="Unassembled WGS sequence"/>
</dbReference>
<dbReference type="InterPro" id="IPR000160">
    <property type="entry name" value="GGDEF_dom"/>
</dbReference>
<dbReference type="NCBIfam" id="TIGR00254">
    <property type="entry name" value="GGDEF"/>
    <property type="match status" value="1"/>
</dbReference>
<sequence>MDFRWVGLGVSCLMIGVWLVAFGLPIEEKSIVSVASASIVQLAIGYQIGRYIQMLRQMAYHDSLTGVLVNRRFVTRLKQEIDTARRVHSPVTLLFIDLDNFKKYNDRYGHLEGDKLLCSFASMLKSCVRSEDAVGRWGGEEFVVLLPHTDTKRGMAIGERIQKAAREELGGVTVSIGVASFPLHAADAMQLTEKADTLMYEAKKQKDCMLAATN</sequence>
<dbReference type="InterPro" id="IPR043128">
    <property type="entry name" value="Rev_trsase/Diguanyl_cyclase"/>
</dbReference>
<dbReference type="GO" id="GO:1902201">
    <property type="term" value="P:negative regulation of bacterial-type flagellum-dependent cell motility"/>
    <property type="evidence" value="ECO:0007669"/>
    <property type="project" value="TreeGrafter"/>
</dbReference>
<evidence type="ECO:0000313" key="3">
    <source>
        <dbReference type="EMBL" id="SFJ07585.1"/>
    </source>
</evidence>
<accession>A0A1I3NEH4</accession>
<keyword evidence="1" id="KW-0812">Transmembrane</keyword>
<dbReference type="SMART" id="SM00267">
    <property type="entry name" value="GGDEF"/>
    <property type="match status" value="1"/>
</dbReference>
<keyword evidence="1" id="KW-0472">Membrane</keyword>
<evidence type="ECO:0000313" key="4">
    <source>
        <dbReference type="Proteomes" id="UP000198915"/>
    </source>
</evidence>
<dbReference type="Pfam" id="PF00990">
    <property type="entry name" value="GGDEF"/>
    <property type="match status" value="1"/>
</dbReference>
<feature type="domain" description="GGDEF" evidence="2">
    <location>
        <begin position="89"/>
        <end position="214"/>
    </location>
</feature>
<gene>
    <name evidence="3" type="ORF">SAMN05518846_10245</name>
</gene>
<dbReference type="FunFam" id="3.30.70.270:FF:000001">
    <property type="entry name" value="Diguanylate cyclase domain protein"/>
    <property type="match status" value="1"/>
</dbReference>
<evidence type="ECO:0000259" key="2">
    <source>
        <dbReference type="PROSITE" id="PS50887"/>
    </source>
</evidence>
<dbReference type="Gene3D" id="3.30.70.270">
    <property type="match status" value="1"/>
</dbReference>
<dbReference type="InterPro" id="IPR050469">
    <property type="entry name" value="Diguanylate_Cyclase"/>
</dbReference>
<dbReference type="PANTHER" id="PTHR45138">
    <property type="entry name" value="REGULATORY COMPONENTS OF SENSORY TRANSDUCTION SYSTEM"/>
    <property type="match status" value="1"/>
</dbReference>
<dbReference type="PANTHER" id="PTHR45138:SF9">
    <property type="entry name" value="DIGUANYLATE CYCLASE DGCM-RELATED"/>
    <property type="match status" value="1"/>
</dbReference>
<dbReference type="EMBL" id="FORT01000002">
    <property type="protein sequence ID" value="SFJ07585.1"/>
    <property type="molecule type" value="Genomic_DNA"/>
</dbReference>
<feature type="transmembrane region" description="Helical" evidence="1">
    <location>
        <begin position="30"/>
        <end position="48"/>
    </location>
</feature>
<dbReference type="SUPFAM" id="SSF55073">
    <property type="entry name" value="Nucleotide cyclase"/>
    <property type="match status" value="1"/>
</dbReference>
<name>A0A1I3NEH4_9BACL</name>
<dbReference type="CDD" id="cd01949">
    <property type="entry name" value="GGDEF"/>
    <property type="match status" value="1"/>
</dbReference>
<dbReference type="InterPro" id="IPR029787">
    <property type="entry name" value="Nucleotide_cyclase"/>
</dbReference>
<dbReference type="GO" id="GO:0052621">
    <property type="term" value="F:diguanylate cyclase activity"/>
    <property type="evidence" value="ECO:0007669"/>
    <property type="project" value="TreeGrafter"/>
</dbReference>
<reference evidence="4" key="1">
    <citation type="submission" date="2016-10" db="EMBL/GenBank/DDBJ databases">
        <authorList>
            <person name="Varghese N."/>
            <person name="Submissions S."/>
        </authorList>
    </citation>
    <scope>NUCLEOTIDE SEQUENCE [LARGE SCALE GENOMIC DNA]</scope>
    <source>
        <strain evidence="4">OK042</strain>
    </source>
</reference>
<dbReference type="AlphaFoldDB" id="A0A1I3NEH4"/>
<dbReference type="PROSITE" id="PS50887">
    <property type="entry name" value="GGDEF"/>
    <property type="match status" value="1"/>
</dbReference>
<keyword evidence="4" id="KW-1185">Reference proteome</keyword>
<keyword evidence="1" id="KW-1133">Transmembrane helix</keyword>
<organism evidence="3 4">
    <name type="scientific">Brevibacillus centrosporus</name>
    <dbReference type="NCBI Taxonomy" id="54910"/>
    <lineage>
        <taxon>Bacteria</taxon>
        <taxon>Bacillati</taxon>
        <taxon>Bacillota</taxon>
        <taxon>Bacilli</taxon>
        <taxon>Bacillales</taxon>
        <taxon>Paenibacillaceae</taxon>
        <taxon>Brevibacillus</taxon>
    </lineage>
</organism>